<reference evidence="2" key="1">
    <citation type="submission" date="2015-11" db="EMBL/GenBank/DDBJ databases">
        <title>De novo transcriptome assembly of four potential Pierce s Disease insect vectors from Arizona vineyards.</title>
        <authorList>
            <person name="Tassone E.E."/>
        </authorList>
    </citation>
    <scope>NUCLEOTIDE SEQUENCE</scope>
</reference>
<proteinExistence type="predicted"/>
<gene>
    <name evidence="2" type="ORF">g.6925</name>
</gene>
<dbReference type="AlphaFoldDB" id="A0A1B6LB84"/>
<dbReference type="Pfam" id="PF00680">
    <property type="entry name" value="RdRP_1"/>
    <property type="match status" value="1"/>
</dbReference>
<name>A0A1B6LB84_9HEMI</name>
<dbReference type="GO" id="GO:0006351">
    <property type="term" value="P:DNA-templated transcription"/>
    <property type="evidence" value="ECO:0007669"/>
    <property type="project" value="InterPro"/>
</dbReference>
<evidence type="ECO:0000259" key="1">
    <source>
        <dbReference type="Pfam" id="PF00680"/>
    </source>
</evidence>
<dbReference type="InterPro" id="IPR043502">
    <property type="entry name" value="DNA/RNA_pol_sf"/>
</dbReference>
<feature type="domain" description="RNA-directed RNA polymerase C-terminal" evidence="1">
    <location>
        <begin position="19"/>
        <end position="303"/>
    </location>
</feature>
<dbReference type="SUPFAM" id="SSF56672">
    <property type="entry name" value="DNA/RNA polymerases"/>
    <property type="match status" value="1"/>
</dbReference>
<organism evidence="2">
    <name type="scientific">Graphocephala atropunctata</name>
    <dbReference type="NCBI Taxonomy" id="36148"/>
    <lineage>
        <taxon>Eukaryota</taxon>
        <taxon>Metazoa</taxon>
        <taxon>Ecdysozoa</taxon>
        <taxon>Arthropoda</taxon>
        <taxon>Hexapoda</taxon>
        <taxon>Insecta</taxon>
        <taxon>Pterygota</taxon>
        <taxon>Neoptera</taxon>
        <taxon>Paraneoptera</taxon>
        <taxon>Hemiptera</taxon>
        <taxon>Auchenorrhyncha</taxon>
        <taxon>Membracoidea</taxon>
        <taxon>Cicadellidae</taxon>
        <taxon>Cicadellinae</taxon>
        <taxon>Cicadellini</taxon>
        <taxon>Graphocephala</taxon>
    </lineage>
</organism>
<feature type="non-terminal residue" evidence="2">
    <location>
        <position position="1"/>
    </location>
</feature>
<dbReference type="InterPro" id="IPR001205">
    <property type="entry name" value="RNA-dir_pol_C"/>
</dbReference>
<dbReference type="GO" id="GO:0071897">
    <property type="term" value="P:DNA biosynthetic process"/>
    <property type="evidence" value="ECO:0007669"/>
    <property type="project" value="UniProtKB-ARBA"/>
</dbReference>
<dbReference type="EMBL" id="GEBQ01019005">
    <property type="protein sequence ID" value="JAT20972.1"/>
    <property type="molecule type" value="Transcribed_RNA"/>
</dbReference>
<dbReference type="GO" id="GO:0003968">
    <property type="term" value="F:RNA-directed RNA polymerase activity"/>
    <property type="evidence" value="ECO:0007669"/>
    <property type="project" value="InterPro"/>
</dbReference>
<accession>A0A1B6LB84</accession>
<protein>
    <recommendedName>
        <fullName evidence="1">RNA-directed RNA polymerase C-terminal domain-containing protein</fullName>
    </recommendedName>
</protein>
<sequence length="304" mass="35186">KFKIVHLNDVFKKTELDIWSESPGMPWSQYGYKTKGDIRNDPDAIRSIRKFWYDIKHGQDVKFPDCRVYVRSNTCDMGEKKVRTVWEYPATINFGEAVFALPLLDAYKELADAYRPIAYGFETSTDGIKKLSNRFKGKGSYYVSLQFLKFDRKIPNFFIDRAFLILSYNLNFGDYQEYGVADARRIDQMFNTLTNYFINTKIRLPNGERFQKCSGIASGSYFTQLIVSVITCILVHWAHFKLMNRCPNDVVCLGGDSLMVTSEKFCLESANKLFNSIGIELNIHNSQVEESLSRVKFLGHYIKD</sequence>
<dbReference type="GO" id="GO:0003723">
    <property type="term" value="F:RNA binding"/>
    <property type="evidence" value="ECO:0007669"/>
    <property type="project" value="InterPro"/>
</dbReference>
<evidence type="ECO:0000313" key="2">
    <source>
        <dbReference type="EMBL" id="JAT20972.1"/>
    </source>
</evidence>